<dbReference type="Proteomes" id="UP000004014">
    <property type="component" value="Unassembled WGS sequence"/>
</dbReference>
<reference evidence="1 2" key="1">
    <citation type="submission" date="2011-03" db="EMBL/GenBank/DDBJ databases">
        <title>Deep-sequencing identification of multiple resistance mechanism for the high antibiotic-resistance strain Streptococcus suis R61.</title>
        <authorList>
            <person name="Hu P."/>
            <person name="Yang M."/>
            <person name="Jin M."/>
            <person name="Xiao J."/>
        </authorList>
    </citation>
    <scope>NUCLEOTIDE SEQUENCE [LARGE SCALE GENOMIC DNA]</scope>
    <source>
        <strain evidence="1 2">R61</strain>
    </source>
</reference>
<protein>
    <submittedName>
        <fullName evidence="1">Uncharacterized protein</fullName>
    </submittedName>
</protein>
<gene>
    <name evidence="1" type="ORF">SSUR61_2324</name>
</gene>
<comment type="caution">
    <text evidence="1">The sequence shown here is derived from an EMBL/GenBank/DDBJ whole genome shotgun (WGS) entry which is preliminary data.</text>
</comment>
<evidence type="ECO:0000313" key="1">
    <source>
        <dbReference type="EMBL" id="EHC01829.1"/>
    </source>
</evidence>
<organism evidence="1 2">
    <name type="scientific">Streptococcus suis R61</name>
    <dbReference type="NCBI Taxonomy" id="996306"/>
    <lineage>
        <taxon>Bacteria</taxon>
        <taxon>Bacillati</taxon>
        <taxon>Bacillota</taxon>
        <taxon>Bacilli</taxon>
        <taxon>Lactobacillales</taxon>
        <taxon>Streptococcaceae</taxon>
        <taxon>Streptococcus</taxon>
    </lineage>
</organism>
<dbReference type="EMBL" id="AEYY01000047">
    <property type="protein sequence ID" value="EHC01829.1"/>
    <property type="molecule type" value="Genomic_DNA"/>
</dbReference>
<evidence type="ECO:0000313" key="2">
    <source>
        <dbReference type="Proteomes" id="UP000004014"/>
    </source>
</evidence>
<dbReference type="AlphaFoldDB" id="A0AA87K2Y2"/>
<sequence>MSINPFFTSLKKKVPQLLEALDGYFSDHHRGWAKSPAPLLRVCCQHLSAVVDWQICSCFTLQI</sequence>
<accession>A0AA87K2Y2</accession>
<proteinExistence type="predicted"/>
<name>A0AA87K2Y2_STRSU</name>